<keyword evidence="1" id="KW-1015">Disulfide bond</keyword>
<reference evidence="4" key="1">
    <citation type="submission" date="2014-12" db="EMBL/GenBank/DDBJ databases">
        <title>Insight into the proteome of Arion vulgaris.</title>
        <authorList>
            <person name="Aradska J."/>
            <person name="Bulat T."/>
            <person name="Smidak R."/>
            <person name="Sarate P."/>
            <person name="Gangsoo J."/>
            <person name="Sialana F."/>
            <person name="Bilban M."/>
            <person name="Lubec G."/>
        </authorList>
    </citation>
    <scope>NUCLEOTIDE SEQUENCE</scope>
    <source>
        <tissue evidence="4">Skin</tissue>
    </source>
</reference>
<dbReference type="CDD" id="cd00037">
    <property type="entry name" value="CLECT"/>
    <property type="match status" value="1"/>
</dbReference>
<dbReference type="InterPro" id="IPR001304">
    <property type="entry name" value="C-type_lectin-like"/>
</dbReference>
<dbReference type="SMART" id="SM00034">
    <property type="entry name" value="CLECT"/>
    <property type="match status" value="1"/>
</dbReference>
<dbReference type="InterPro" id="IPR018378">
    <property type="entry name" value="C-type_lectin_CS"/>
</dbReference>
<dbReference type="PANTHER" id="PTHR22803">
    <property type="entry name" value="MANNOSE, PHOSPHOLIPASE, LECTIN RECEPTOR RELATED"/>
    <property type="match status" value="1"/>
</dbReference>
<accession>A0A0B7B6E0</accession>
<proteinExistence type="predicted"/>
<evidence type="ECO:0000259" key="3">
    <source>
        <dbReference type="PROSITE" id="PS50041"/>
    </source>
</evidence>
<dbReference type="Gene3D" id="3.10.100.10">
    <property type="entry name" value="Mannose-Binding Protein A, subunit A"/>
    <property type="match status" value="1"/>
</dbReference>
<dbReference type="InterPro" id="IPR016186">
    <property type="entry name" value="C-type_lectin-like/link_sf"/>
</dbReference>
<gene>
    <name evidence="4" type="primary">ORF165980</name>
</gene>
<sequence length="159" mass="18289">MMRFVLLLAMTVTCAFGDCLEGWRELNEHCYSFHKEAVTWIVAFSYCESIRARLVEIHSEEVEKWLVTQLDELGFEKTFAGMSRRIHAPNWLWETSGICPTYTNWIDGEPNGDASEECLEINVDASKGWNDVSCVENKPFICEKSAKGINLLEYLNLRP</sequence>
<feature type="chain" id="PRO_5002124573" description="C-type lectin domain-containing protein" evidence="2">
    <location>
        <begin position="18"/>
        <end position="159"/>
    </location>
</feature>
<feature type="signal peptide" evidence="2">
    <location>
        <begin position="1"/>
        <end position="17"/>
    </location>
</feature>
<dbReference type="Pfam" id="PF00059">
    <property type="entry name" value="Lectin_C"/>
    <property type="match status" value="1"/>
</dbReference>
<evidence type="ECO:0000256" key="2">
    <source>
        <dbReference type="SAM" id="SignalP"/>
    </source>
</evidence>
<evidence type="ECO:0000313" key="4">
    <source>
        <dbReference type="EMBL" id="CEK88573.1"/>
    </source>
</evidence>
<dbReference type="InterPro" id="IPR016187">
    <property type="entry name" value="CTDL_fold"/>
</dbReference>
<dbReference type="AlphaFoldDB" id="A0A0B7B6E0"/>
<feature type="domain" description="C-type lectin" evidence="3">
    <location>
        <begin position="26"/>
        <end position="143"/>
    </location>
</feature>
<dbReference type="InterPro" id="IPR050111">
    <property type="entry name" value="C-type_lectin/snaclec_domain"/>
</dbReference>
<organism evidence="4">
    <name type="scientific">Arion vulgaris</name>
    <dbReference type="NCBI Taxonomy" id="1028688"/>
    <lineage>
        <taxon>Eukaryota</taxon>
        <taxon>Metazoa</taxon>
        <taxon>Spiralia</taxon>
        <taxon>Lophotrochozoa</taxon>
        <taxon>Mollusca</taxon>
        <taxon>Gastropoda</taxon>
        <taxon>Heterobranchia</taxon>
        <taxon>Euthyneura</taxon>
        <taxon>Panpulmonata</taxon>
        <taxon>Eupulmonata</taxon>
        <taxon>Stylommatophora</taxon>
        <taxon>Helicina</taxon>
        <taxon>Arionoidea</taxon>
        <taxon>Arionidae</taxon>
        <taxon>Arion</taxon>
    </lineage>
</organism>
<dbReference type="PROSITE" id="PS00615">
    <property type="entry name" value="C_TYPE_LECTIN_1"/>
    <property type="match status" value="1"/>
</dbReference>
<evidence type="ECO:0000256" key="1">
    <source>
        <dbReference type="ARBA" id="ARBA00023157"/>
    </source>
</evidence>
<dbReference type="EMBL" id="HACG01041708">
    <property type="protein sequence ID" value="CEK88573.1"/>
    <property type="molecule type" value="Transcribed_RNA"/>
</dbReference>
<protein>
    <recommendedName>
        <fullName evidence="3">C-type lectin domain-containing protein</fullName>
    </recommendedName>
</protein>
<keyword evidence="2" id="KW-0732">Signal</keyword>
<name>A0A0B7B6E0_9EUPU</name>
<dbReference type="PROSITE" id="PS50041">
    <property type="entry name" value="C_TYPE_LECTIN_2"/>
    <property type="match status" value="1"/>
</dbReference>
<dbReference type="SUPFAM" id="SSF56436">
    <property type="entry name" value="C-type lectin-like"/>
    <property type="match status" value="1"/>
</dbReference>